<dbReference type="Proteomes" id="UP000187209">
    <property type="component" value="Unassembled WGS sequence"/>
</dbReference>
<name>A0A1R2BBX5_9CILI</name>
<gene>
    <name evidence="1" type="ORF">SteCoe_26812</name>
</gene>
<comment type="caution">
    <text evidence="1">The sequence shown here is derived from an EMBL/GenBank/DDBJ whole genome shotgun (WGS) entry which is preliminary data.</text>
</comment>
<organism evidence="1 2">
    <name type="scientific">Stentor coeruleus</name>
    <dbReference type="NCBI Taxonomy" id="5963"/>
    <lineage>
        <taxon>Eukaryota</taxon>
        <taxon>Sar</taxon>
        <taxon>Alveolata</taxon>
        <taxon>Ciliophora</taxon>
        <taxon>Postciliodesmatophora</taxon>
        <taxon>Heterotrichea</taxon>
        <taxon>Heterotrichida</taxon>
        <taxon>Stentoridae</taxon>
        <taxon>Stentor</taxon>
    </lineage>
</organism>
<reference evidence="1 2" key="1">
    <citation type="submission" date="2016-11" db="EMBL/GenBank/DDBJ databases">
        <title>The macronuclear genome of Stentor coeruleus: a giant cell with tiny introns.</title>
        <authorList>
            <person name="Slabodnick M."/>
            <person name="Ruby J.G."/>
            <person name="Reiff S.B."/>
            <person name="Swart E.C."/>
            <person name="Gosai S."/>
            <person name="Prabakaran S."/>
            <person name="Witkowska E."/>
            <person name="Larue G.E."/>
            <person name="Fisher S."/>
            <person name="Freeman R.M."/>
            <person name="Gunawardena J."/>
            <person name="Chu W."/>
            <person name="Stover N.A."/>
            <person name="Gregory B.D."/>
            <person name="Nowacki M."/>
            <person name="Derisi J."/>
            <person name="Roy S.W."/>
            <person name="Marshall W.F."/>
            <person name="Sood P."/>
        </authorList>
    </citation>
    <scope>NUCLEOTIDE SEQUENCE [LARGE SCALE GENOMIC DNA]</scope>
    <source>
        <strain evidence="1">WM001</strain>
    </source>
</reference>
<keyword evidence="2" id="KW-1185">Reference proteome</keyword>
<evidence type="ECO:0000313" key="2">
    <source>
        <dbReference type="Proteomes" id="UP000187209"/>
    </source>
</evidence>
<dbReference type="EMBL" id="MPUH01000761">
    <property type="protein sequence ID" value="OMJ74291.1"/>
    <property type="molecule type" value="Genomic_DNA"/>
</dbReference>
<dbReference type="AlphaFoldDB" id="A0A1R2BBX5"/>
<sequence>MLTCYYKDITNIECSWSGLDIDIIPHLLSSHNTLSYSTCPHNKIALELVLDLSVTGYRFIILTFIYNNDNYPILFLEYFDESTNIFRIAIKSYKAQGLFYTLSLQNDESKIEFSGFIENFKDNKIWRSQQCLQVHRNQLASFCYNDDEEFRYKVVVCINEDF</sequence>
<protein>
    <submittedName>
        <fullName evidence="1">Uncharacterized protein</fullName>
    </submittedName>
</protein>
<proteinExistence type="predicted"/>
<evidence type="ECO:0000313" key="1">
    <source>
        <dbReference type="EMBL" id="OMJ74291.1"/>
    </source>
</evidence>
<accession>A0A1R2BBX5</accession>